<dbReference type="NCBIfam" id="TIGR00214">
    <property type="entry name" value="lipB"/>
    <property type="match status" value="1"/>
</dbReference>
<evidence type="ECO:0000256" key="5">
    <source>
        <dbReference type="ARBA" id="ARBA00023315"/>
    </source>
</evidence>
<dbReference type="InterPro" id="IPR004143">
    <property type="entry name" value="BPL_LPL_catalytic"/>
</dbReference>
<feature type="domain" description="BPL/LPL catalytic" evidence="6">
    <location>
        <begin position="30"/>
        <end position="205"/>
    </location>
</feature>
<dbReference type="EC" id="2.3.1.181" evidence="2"/>
<sequence length="217" mass="24198">MPTLTIRQLGHQEYEPCWHAMQAFTEQRNDATSDEIWCLEHPPVFTLGRAGRREHIHNVGDVPVVHVDRGGQITYHGPGQLVLYLLIDLKRRNWGIRHLVSLIETAIIEMLAAYQINATTKEGAPGVYVNGDKIAALGMRVRKGCTFHGLSLNVAMELTPFSHIDPCGYPGLAVTQTSELSSLTDPTQAERDLLAHLTHLLEYDTIETFQTLPDLAP</sequence>
<evidence type="ECO:0000259" key="6">
    <source>
        <dbReference type="PROSITE" id="PS51733"/>
    </source>
</evidence>
<evidence type="ECO:0000313" key="7">
    <source>
        <dbReference type="EMBL" id="VAW89715.1"/>
    </source>
</evidence>
<dbReference type="GO" id="GO:0033819">
    <property type="term" value="F:lipoyl(octanoyl) transferase activity"/>
    <property type="evidence" value="ECO:0007669"/>
    <property type="project" value="UniProtKB-EC"/>
</dbReference>
<evidence type="ECO:0000256" key="2">
    <source>
        <dbReference type="ARBA" id="ARBA00012334"/>
    </source>
</evidence>
<dbReference type="FunFam" id="3.30.930.10:FF:000020">
    <property type="entry name" value="Octanoyltransferase"/>
    <property type="match status" value="1"/>
</dbReference>
<keyword evidence="4 7" id="KW-0808">Transferase</keyword>
<dbReference type="InterPro" id="IPR020605">
    <property type="entry name" value="Octanoyltransferase_CS"/>
</dbReference>
<evidence type="ECO:0000256" key="4">
    <source>
        <dbReference type="ARBA" id="ARBA00022679"/>
    </source>
</evidence>
<organism evidence="7">
    <name type="scientific">hydrothermal vent metagenome</name>
    <dbReference type="NCBI Taxonomy" id="652676"/>
    <lineage>
        <taxon>unclassified sequences</taxon>
        <taxon>metagenomes</taxon>
        <taxon>ecological metagenomes</taxon>
    </lineage>
</organism>
<dbReference type="HAMAP" id="MF_00013">
    <property type="entry name" value="LipB"/>
    <property type="match status" value="1"/>
</dbReference>
<reference evidence="7" key="1">
    <citation type="submission" date="2018-06" db="EMBL/GenBank/DDBJ databases">
        <authorList>
            <person name="Zhirakovskaya E."/>
        </authorList>
    </citation>
    <scope>NUCLEOTIDE SEQUENCE</scope>
</reference>
<keyword evidence="5 7" id="KW-0012">Acyltransferase</keyword>
<dbReference type="PANTHER" id="PTHR10993:SF7">
    <property type="entry name" value="LIPOYLTRANSFERASE 2, MITOCHONDRIAL-RELATED"/>
    <property type="match status" value="1"/>
</dbReference>
<dbReference type="AlphaFoldDB" id="A0A3B0Z8H3"/>
<keyword evidence="3" id="KW-0963">Cytoplasm</keyword>
<dbReference type="CDD" id="cd16444">
    <property type="entry name" value="LipB"/>
    <property type="match status" value="1"/>
</dbReference>
<dbReference type="EMBL" id="UOFQ01000150">
    <property type="protein sequence ID" value="VAW89715.1"/>
    <property type="molecule type" value="Genomic_DNA"/>
</dbReference>
<dbReference type="Pfam" id="PF21948">
    <property type="entry name" value="LplA-B_cat"/>
    <property type="match status" value="1"/>
</dbReference>
<dbReference type="InterPro" id="IPR000544">
    <property type="entry name" value="Octanoyltransferase"/>
</dbReference>
<dbReference type="PIRSF" id="PIRSF016262">
    <property type="entry name" value="LPLase"/>
    <property type="match status" value="1"/>
</dbReference>
<dbReference type="SUPFAM" id="SSF55681">
    <property type="entry name" value="Class II aaRS and biotin synthetases"/>
    <property type="match status" value="1"/>
</dbReference>
<name>A0A3B0Z8H3_9ZZZZ</name>
<dbReference type="UniPathway" id="UPA00538">
    <property type="reaction ID" value="UER00592"/>
</dbReference>
<dbReference type="PANTHER" id="PTHR10993">
    <property type="entry name" value="OCTANOYLTRANSFERASE"/>
    <property type="match status" value="1"/>
</dbReference>
<dbReference type="NCBIfam" id="NF010922">
    <property type="entry name" value="PRK14342.1"/>
    <property type="match status" value="1"/>
</dbReference>
<dbReference type="PROSITE" id="PS01313">
    <property type="entry name" value="LIPB"/>
    <property type="match status" value="1"/>
</dbReference>
<dbReference type="InterPro" id="IPR045864">
    <property type="entry name" value="aa-tRNA-synth_II/BPL/LPL"/>
</dbReference>
<protein>
    <recommendedName>
        <fullName evidence="2">lipoyl(octanoyl) transferase</fullName>
        <ecNumber evidence="2">2.3.1.181</ecNumber>
    </recommendedName>
</protein>
<evidence type="ECO:0000256" key="1">
    <source>
        <dbReference type="ARBA" id="ARBA00004821"/>
    </source>
</evidence>
<gene>
    <name evidence="7" type="ORF">MNBD_GAMMA17-883</name>
</gene>
<comment type="pathway">
    <text evidence="1">Protein modification; protein lipoylation via endogenous pathway; protein N(6)-(lipoyl)lysine from octanoyl-[acyl-carrier-protein]: step 1/2.</text>
</comment>
<evidence type="ECO:0000256" key="3">
    <source>
        <dbReference type="ARBA" id="ARBA00022490"/>
    </source>
</evidence>
<proteinExistence type="inferred from homology"/>
<accession>A0A3B0Z8H3</accession>
<dbReference type="Gene3D" id="3.30.930.10">
    <property type="entry name" value="Bira Bifunctional Protein, Domain 2"/>
    <property type="match status" value="1"/>
</dbReference>
<dbReference type="PROSITE" id="PS51733">
    <property type="entry name" value="BPL_LPL_CATALYTIC"/>
    <property type="match status" value="1"/>
</dbReference>
<dbReference type="GO" id="GO:0009249">
    <property type="term" value="P:protein lipoylation"/>
    <property type="evidence" value="ECO:0007669"/>
    <property type="project" value="InterPro"/>
</dbReference>